<dbReference type="AlphaFoldDB" id="A0A8R1UP65"/>
<evidence type="ECO:0000313" key="2">
    <source>
        <dbReference type="EnsemblMetazoa" id="PPA37217.1"/>
    </source>
</evidence>
<dbReference type="PANTHER" id="PTHR37433">
    <property type="entry name" value="PROTEIN CBG25136-RELATED"/>
    <property type="match status" value="1"/>
</dbReference>
<organism evidence="2 3">
    <name type="scientific">Pristionchus pacificus</name>
    <name type="common">Parasitic nematode worm</name>
    <dbReference type="NCBI Taxonomy" id="54126"/>
    <lineage>
        <taxon>Eukaryota</taxon>
        <taxon>Metazoa</taxon>
        <taxon>Ecdysozoa</taxon>
        <taxon>Nematoda</taxon>
        <taxon>Chromadorea</taxon>
        <taxon>Rhabditida</taxon>
        <taxon>Rhabditina</taxon>
        <taxon>Diplogasteromorpha</taxon>
        <taxon>Diplogasteroidea</taxon>
        <taxon>Neodiplogasteridae</taxon>
        <taxon>Pristionchus</taxon>
    </lineage>
</organism>
<protein>
    <submittedName>
        <fullName evidence="2">Uncharacterized protein</fullName>
    </submittedName>
</protein>
<gene>
    <name evidence="2" type="primary">WBGene00275586</name>
</gene>
<reference evidence="2" key="2">
    <citation type="submission" date="2022-06" db="UniProtKB">
        <authorList>
            <consortium name="EnsemblMetazoa"/>
        </authorList>
    </citation>
    <scope>IDENTIFICATION</scope>
    <source>
        <strain evidence="2">PS312</strain>
    </source>
</reference>
<name>A0A8R1UP65_PRIPA</name>
<accession>A0A8R1UP65</accession>
<reference evidence="3" key="1">
    <citation type="journal article" date="2008" name="Nat. Genet.">
        <title>The Pristionchus pacificus genome provides a unique perspective on nematode lifestyle and parasitism.</title>
        <authorList>
            <person name="Dieterich C."/>
            <person name="Clifton S.W."/>
            <person name="Schuster L.N."/>
            <person name="Chinwalla A."/>
            <person name="Delehaunty K."/>
            <person name="Dinkelacker I."/>
            <person name="Fulton L."/>
            <person name="Fulton R."/>
            <person name="Godfrey J."/>
            <person name="Minx P."/>
            <person name="Mitreva M."/>
            <person name="Roeseler W."/>
            <person name="Tian H."/>
            <person name="Witte H."/>
            <person name="Yang S.P."/>
            <person name="Wilson R.K."/>
            <person name="Sommer R.J."/>
        </authorList>
    </citation>
    <scope>NUCLEOTIDE SEQUENCE [LARGE SCALE GENOMIC DNA]</scope>
    <source>
        <strain evidence="3">PS312</strain>
    </source>
</reference>
<keyword evidence="3" id="KW-1185">Reference proteome</keyword>
<dbReference type="PANTHER" id="PTHR37433:SF19">
    <property type="entry name" value="ACTIVIN_RECP DOMAIN-CONTAINING PROTEIN"/>
    <property type="match status" value="1"/>
</dbReference>
<dbReference type="Proteomes" id="UP000005239">
    <property type="component" value="Unassembled WGS sequence"/>
</dbReference>
<sequence>MFPPLLVFIIASIPRMSYAINCSSWTRPGRNSSNCTGDACVAYIYDGWLKSMRCGTKIFFGLDTIGCKQARAIAIGREPLADFTSQIHRVAQLIPFYRIYSDAMEKPVAVLCALASMTEMCNTLETMNELTIILRPEIACFPTTHSQCDAPLSCVVSKIDEDLNVKSFYRDKNECAYVGSALDFHELHVNLILLAQTSKYVLDDERNLVPKLTEDFYANCVDDACVGKAQILRKHRFNSTKRQVVCHTFRKTQGEELKAKLSCVGDFCYYESASGAVTRGCYTVGFYEYFHLVVYLCDQDYCNDDIIENESFASSRGMYFFNQSHKYMFRKKQRLPQWNQLRRQSQNCSLEHDKHQLLLCFGNRDVANIPFINKFSRTAVEVILARVMFQLLAAISSIIFVSLSLTCNKWDIISNAYENCTGDACLSFLYYRTVRIKGYGIGEECGAVICSCQSEMCNNYDPNEELVLTHQPQTTCFASSQSRCEGLSCRVDERTFNECIDVSLEFVQSHTNLIAMAQTIKFNSRGIPRLAADFQANCTDSTCVEKAQKLRKTGGFRRTAVECYVEQPVFLD</sequence>
<evidence type="ECO:0000256" key="1">
    <source>
        <dbReference type="SAM" id="SignalP"/>
    </source>
</evidence>
<proteinExistence type="predicted"/>
<feature type="signal peptide" evidence="1">
    <location>
        <begin position="1"/>
        <end position="19"/>
    </location>
</feature>
<keyword evidence="1" id="KW-0732">Signal</keyword>
<evidence type="ECO:0000313" key="3">
    <source>
        <dbReference type="Proteomes" id="UP000005239"/>
    </source>
</evidence>
<dbReference type="EnsemblMetazoa" id="PPA37217.1">
    <property type="protein sequence ID" value="PPA37217.1"/>
    <property type="gene ID" value="WBGene00275586"/>
</dbReference>
<feature type="chain" id="PRO_5035910047" evidence="1">
    <location>
        <begin position="20"/>
        <end position="572"/>
    </location>
</feature>